<comment type="caution">
    <text evidence="1">The sequence shown here is derived from an EMBL/GenBank/DDBJ whole genome shotgun (WGS) entry which is preliminary data.</text>
</comment>
<sequence length="117" mass="14046">MHVRDKIFTEWNKKQNSKNSTQQRAEEYLHEINCKIRIFCLEYIKSRECEYSSGYYSSGTCTYRLDYDILSKGVFSPHCTRDTHGYDCNRNRSLKYLPDFKTEIGSRCRKNYCHKNT</sequence>
<proteinExistence type="predicted"/>
<gene>
    <name evidence="1" type="ORF">SDC9_154391</name>
</gene>
<evidence type="ECO:0000313" key="1">
    <source>
        <dbReference type="EMBL" id="MPN07125.1"/>
    </source>
</evidence>
<protein>
    <submittedName>
        <fullName evidence="1">Uncharacterized protein</fullName>
    </submittedName>
</protein>
<name>A0A645EYJ9_9ZZZZ</name>
<organism evidence="1">
    <name type="scientific">bioreactor metagenome</name>
    <dbReference type="NCBI Taxonomy" id="1076179"/>
    <lineage>
        <taxon>unclassified sequences</taxon>
        <taxon>metagenomes</taxon>
        <taxon>ecological metagenomes</taxon>
    </lineage>
</organism>
<reference evidence="1" key="1">
    <citation type="submission" date="2019-08" db="EMBL/GenBank/DDBJ databases">
        <authorList>
            <person name="Kucharzyk K."/>
            <person name="Murdoch R.W."/>
            <person name="Higgins S."/>
            <person name="Loffler F."/>
        </authorList>
    </citation>
    <scope>NUCLEOTIDE SEQUENCE</scope>
</reference>
<dbReference type="AlphaFoldDB" id="A0A645EYJ9"/>
<dbReference type="EMBL" id="VSSQ01053086">
    <property type="protein sequence ID" value="MPN07125.1"/>
    <property type="molecule type" value="Genomic_DNA"/>
</dbReference>
<accession>A0A645EYJ9</accession>